<dbReference type="PANTHER" id="PTHR11113:SF14">
    <property type="entry name" value="N-ACETYLGLUCOSAMINE-6-PHOSPHATE DEACETYLASE"/>
    <property type="match status" value="1"/>
</dbReference>
<gene>
    <name evidence="7" type="ORF">HCZ30_02390</name>
</gene>
<comment type="caution">
    <text evidence="7">The sequence shown here is derived from an EMBL/GenBank/DDBJ whole genome shotgun (WGS) entry which is preliminary data.</text>
</comment>
<evidence type="ECO:0000313" key="8">
    <source>
        <dbReference type="Proteomes" id="UP000709466"/>
    </source>
</evidence>
<dbReference type="Pfam" id="PF01979">
    <property type="entry name" value="Amidohydro_1"/>
    <property type="match status" value="1"/>
</dbReference>
<organism evidence="7 8">
    <name type="scientific">Marivivens donghaensis</name>
    <dbReference type="NCBI Taxonomy" id="1699413"/>
    <lineage>
        <taxon>Bacteria</taxon>
        <taxon>Pseudomonadati</taxon>
        <taxon>Pseudomonadota</taxon>
        <taxon>Alphaproteobacteria</taxon>
        <taxon>Rhodobacterales</taxon>
        <taxon>Paracoccaceae</taxon>
        <taxon>Marivivens group</taxon>
        <taxon>Marivivens</taxon>
    </lineage>
</organism>
<dbReference type="SUPFAM" id="SSF51556">
    <property type="entry name" value="Metallo-dependent hydrolases"/>
    <property type="match status" value="1"/>
</dbReference>
<evidence type="ECO:0000313" key="7">
    <source>
        <dbReference type="EMBL" id="NIY71280.1"/>
    </source>
</evidence>
<dbReference type="InterPro" id="IPR032466">
    <property type="entry name" value="Metal_Hydrolase"/>
</dbReference>
<keyword evidence="4 5" id="KW-0119">Carbohydrate metabolism</keyword>
<evidence type="ECO:0000256" key="4">
    <source>
        <dbReference type="ARBA" id="ARBA00023277"/>
    </source>
</evidence>
<protein>
    <submittedName>
        <fullName evidence="7">N-acetylglucosamine-6-phosphate deacetylase</fullName>
    </submittedName>
</protein>
<comment type="similarity">
    <text evidence="1 5">Belongs to the metallo-dependent hydrolases superfamily. NagA family.</text>
</comment>
<dbReference type="PIRSF" id="PIRSF038994">
    <property type="entry name" value="NagA"/>
    <property type="match status" value="1"/>
</dbReference>
<dbReference type="InterPro" id="IPR003764">
    <property type="entry name" value="GlcNAc_6-P_deAcase"/>
</dbReference>
<keyword evidence="2" id="KW-0479">Metal-binding</keyword>
<evidence type="ECO:0000256" key="5">
    <source>
        <dbReference type="PIRNR" id="PIRNR038994"/>
    </source>
</evidence>
<reference evidence="7 8" key="1">
    <citation type="submission" date="2020-03" db="EMBL/GenBank/DDBJ databases">
        <title>Bacterial isolates of synthetic phycosphere.</title>
        <authorList>
            <person name="Fu H."/>
            <person name="Moran M.A."/>
        </authorList>
    </citation>
    <scope>NUCLEOTIDE SEQUENCE [LARGE SCALE GENOMIC DNA]</scope>
    <source>
        <strain evidence="7 8">HF1</strain>
    </source>
</reference>
<dbReference type="RefSeq" id="WP_167636158.1">
    <property type="nucleotide sequence ID" value="NZ_JAATOP010000001.1"/>
</dbReference>
<feature type="domain" description="Amidohydrolase-related" evidence="6">
    <location>
        <begin position="45"/>
        <end position="355"/>
    </location>
</feature>
<evidence type="ECO:0000256" key="2">
    <source>
        <dbReference type="ARBA" id="ARBA00022723"/>
    </source>
</evidence>
<accession>A0ABX0VTZ9</accession>
<evidence type="ECO:0000256" key="3">
    <source>
        <dbReference type="ARBA" id="ARBA00022801"/>
    </source>
</evidence>
<dbReference type="InterPro" id="IPR011059">
    <property type="entry name" value="Metal-dep_hydrolase_composite"/>
</dbReference>
<dbReference type="Gene3D" id="2.30.40.10">
    <property type="entry name" value="Urease, subunit C, domain 1"/>
    <property type="match status" value="1"/>
</dbReference>
<dbReference type="PANTHER" id="PTHR11113">
    <property type="entry name" value="N-ACETYLGLUCOSAMINE-6-PHOSPHATE DEACETYLASE"/>
    <property type="match status" value="1"/>
</dbReference>
<evidence type="ECO:0000259" key="6">
    <source>
        <dbReference type="Pfam" id="PF01979"/>
    </source>
</evidence>
<keyword evidence="3 5" id="KW-0378">Hydrolase</keyword>
<dbReference type="Gene3D" id="3.20.20.140">
    <property type="entry name" value="Metal-dependent hydrolases"/>
    <property type="match status" value="1"/>
</dbReference>
<keyword evidence="8" id="KW-1185">Reference proteome</keyword>
<dbReference type="InterPro" id="IPR006680">
    <property type="entry name" value="Amidohydro-rel"/>
</dbReference>
<dbReference type="EMBL" id="JAATOP010000001">
    <property type="protein sequence ID" value="NIY71280.1"/>
    <property type="molecule type" value="Genomic_DNA"/>
</dbReference>
<proteinExistence type="inferred from homology"/>
<dbReference type="Proteomes" id="UP000709466">
    <property type="component" value="Unassembled WGS sequence"/>
</dbReference>
<evidence type="ECO:0000256" key="1">
    <source>
        <dbReference type="ARBA" id="ARBA00010716"/>
    </source>
</evidence>
<name>A0ABX0VTZ9_9RHOB</name>
<sequence length="364" mass="38161">MLITPEFTYLDGRLKTGLGIEAADGRVKRIFETQSSGDHSPFLFMPGCHDLQVNGGGGVMLNGSPTSDALRTMQKAHASLGTTAILPTVITDTADVIDAAADAAIEVKGEAGQLGLHIEGPHLAIERRGTHKPDFIRPLDETTVRTVERLRDAGVTVMLTLAPELADRDLMGRMVAAGAILAAGHSAATAAEAREGLDNGVSCFTHIYNAMPPMLSRAPGILAAALLSEGYCGLIADGIHVDWDMVRIALAARPKAGLTYLVSDAMATVGGPDHFELYGQKIFVRDGALVNAEGSLAGAHIDMVTSIANLHRKAEVPLETAIAMATDVPRAAIGLKPQRVGAGAALADFIILDEHLKYAPLEAA</sequence>